<evidence type="ECO:0000313" key="1">
    <source>
        <dbReference type="EMBL" id="KAF2649151.1"/>
    </source>
</evidence>
<dbReference type="AlphaFoldDB" id="A0A6A6SQ96"/>
<reference evidence="1" key="1">
    <citation type="journal article" date="2020" name="Stud. Mycol.">
        <title>101 Dothideomycetes genomes: a test case for predicting lifestyles and emergence of pathogens.</title>
        <authorList>
            <person name="Haridas S."/>
            <person name="Albert R."/>
            <person name="Binder M."/>
            <person name="Bloem J."/>
            <person name="Labutti K."/>
            <person name="Salamov A."/>
            <person name="Andreopoulos B."/>
            <person name="Baker S."/>
            <person name="Barry K."/>
            <person name="Bills G."/>
            <person name="Bluhm B."/>
            <person name="Cannon C."/>
            <person name="Castanera R."/>
            <person name="Culley D."/>
            <person name="Daum C."/>
            <person name="Ezra D."/>
            <person name="Gonzalez J."/>
            <person name="Henrissat B."/>
            <person name="Kuo A."/>
            <person name="Liang C."/>
            <person name="Lipzen A."/>
            <person name="Lutzoni F."/>
            <person name="Magnuson J."/>
            <person name="Mondo S."/>
            <person name="Nolan M."/>
            <person name="Ohm R."/>
            <person name="Pangilinan J."/>
            <person name="Park H.-J."/>
            <person name="Ramirez L."/>
            <person name="Alfaro M."/>
            <person name="Sun H."/>
            <person name="Tritt A."/>
            <person name="Yoshinaga Y."/>
            <person name="Zwiers L.-H."/>
            <person name="Turgeon B."/>
            <person name="Goodwin S."/>
            <person name="Spatafora J."/>
            <person name="Crous P."/>
            <person name="Grigoriev I."/>
        </authorList>
    </citation>
    <scope>NUCLEOTIDE SEQUENCE</scope>
    <source>
        <strain evidence="1">CBS 122681</strain>
    </source>
</reference>
<organism evidence="1 2">
    <name type="scientific">Lophiostoma macrostomum CBS 122681</name>
    <dbReference type="NCBI Taxonomy" id="1314788"/>
    <lineage>
        <taxon>Eukaryota</taxon>
        <taxon>Fungi</taxon>
        <taxon>Dikarya</taxon>
        <taxon>Ascomycota</taxon>
        <taxon>Pezizomycotina</taxon>
        <taxon>Dothideomycetes</taxon>
        <taxon>Pleosporomycetidae</taxon>
        <taxon>Pleosporales</taxon>
        <taxon>Lophiostomataceae</taxon>
        <taxon>Lophiostoma</taxon>
    </lineage>
</organism>
<evidence type="ECO:0000313" key="2">
    <source>
        <dbReference type="Proteomes" id="UP000799324"/>
    </source>
</evidence>
<name>A0A6A6SQ96_9PLEO</name>
<accession>A0A6A6SQ96</accession>
<protein>
    <submittedName>
        <fullName evidence="1">Uncharacterized protein</fullName>
    </submittedName>
</protein>
<sequence length="241" mass="27275">MKPEATTMSENNSKKDLETFPSRLLEPPKTLPAMNITGPHLEPTEIFTAYFAALDALRDSTTQRTAIIARLTNFSNPSSAHSDTLLLRAKIAINDQILQAYHDFNTEWGWMTGKLMTRLLDLAGTHLDGDKEKKIKDFDDGMKKYQDELKLVREHGWIWRRWVWGMQGLGDAEMSKEAAGLERDLSGVDLRERRNVSTQGIYRWSDGHPRRSDLLSSLGGMSVEDSDADFLLLSLAVAVYM</sequence>
<gene>
    <name evidence="1" type="ORF">K491DRAFT_698343</name>
</gene>
<proteinExistence type="predicted"/>
<keyword evidence="2" id="KW-1185">Reference proteome</keyword>
<dbReference type="EMBL" id="MU004504">
    <property type="protein sequence ID" value="KAF2649151.1"/>
    <property type="molecule type" value="Genomic_DNA"/>
</dbReference>
<dbReference type="Proteomes" id="UP000799324">
    <property type="component" value="Unassembled WGS sequence"/>
</dbReference>